<dbReference type="CDD" id="cd06530">
    <property type="entry name" value="S26_SPase_I"/>
    <property type="match status" value="1"/>
</dbReference>
<organism evidence="6 7">
    <name type="scientific">Streptacidiphilus fuscans</name>
    <dbReference type="NCBI Taxonomy" id="2789292"/>
    <lineage>
        <taxon>Bacteria</taxon>
        <taxon>Bacillati</taxon>
        <taxon>Actinomycetota</taxon>
        <taxon>Actinomycetes</taxon>
        <taxon>Kitasatosporales</taxon>
        <taxon>Streptomycetaceae</taxon>
        <taxon>Streptacidiphilus</taxon>
    </lineage>
</organism>
<keyword evidence="7" id="KW-1185">Reference proteome</keyword>
<dbReference type="GO" id="GO:0012505">
    <property type="term" value="C:endomembrane system"/>
    <property type="evidence" value="ECO:0007669"/>
    <property type="project" value="UniProtKB-SubCell"/>
</dbReference>
<evidence type="ECO:0000313" key="7">
    <source>
        <dbReference type="Proteomes" id="UP000657385"/>
    </source>
</evidence>
<proteinExistence type="predicted"/>
<accession>A0A931FBK5</accession>
<dbReference type="Proteomes" id="UP000657385">
    <property type="component" value="Unassembled WGS sequence"/>
</dbReference>
<comment type="caution">
    <text evidence="6">The sequence shown here is derived from an EMBL/GenBank/DDBJ whole genome shotgun (WGS) entry which is preliminary data.</text>
</comment>
<feature type="domain" description="Peptidase S24/S26A/S26B/S26C" evidence="5">
    <location>
        <begin position="31"/>
        <end position="103"/>
    </location>
</feature>
<gene>
    <name evidence="6" type="primary">sodX</name>
    <name evidence="6" type="ORF">I2501_05775</name>
</gene>
<dbReference type="GO" id="GO:0004252">
    <property type="term" value="F:serine-type endopeptidase activity"/>
    <property type="evidence" value="ECO:0007669"/>
    <property type="project" value="InterPro"/>
</dbReference>
<dbReference type="AlphaFoldDB" id="A0A931FBK5"/>
<feature type="region of interest" description="Disordered" evidence="4">
    <location>
        <begin position="1"/>
        <end position="30"/>
    </location>
</feature>
<evidence type="ECO:0000256" key="3">
    <source>
        <dbReference type="ARBA" id="ARBA00023136"/>
    </source>
</evidence>
<dbReference type="GO" id="GO:0006465">
    <property type="term" value="P:signal peptide processing"/>
    <property type="evidence" value="ECO:0007669"/>
    <property type="project" value="InterPro"/>
</dbReference>
<evidence type="ECO:0000256" key="4">
    <source>
        <dbReference type="SAM" id="MobiDB-lite"/>
    </source>
</evidence>
<sequence>MAERVGEPGGQPQPQSQVREPQEPPEGGAVQGRFGVLVVDGPSMAPTLSHGDRLVCHYGARLRPGAVVVAQHPLRQDLIVVKRAVERRPGGWWLLSDNSAVESDSRDYGPVPDELVLGRVLLRYAPRPAWLAPSTWWQPALRALPYAMSRRLGDFRRLPSL</sequence>
<dbReference type="NCBIfam" id="TIGR02754">
    <property type="entry name" value="sod_Ni_protease"/>
    <property type="match status" value="1"/>
</dbReference>
<name>A0A931FBK5_9ACTN</name>
<dbReference type="EMBL" id="JADPRT010000002">
    <property type="protein sequence ID" value="MBF9067548.1"/>
    <property type="molecule type" value="Genomic_DNA"/>
</dbReference>
<dbReference type="SUPFAM" id="SSF51306">
    <property type="entry name" value="LexA/Signal peptidase"/>
    <property type="match status" value="1"/>
</dbReference>
<evidence type="ECO:0000259" key="5">
    <source>
        <dbReference type="Pfam" id="PF00717"/>
    </source>
</evidence>
<keyword evidence="2" id="KW-0378">Hydrolase</keyword>
<dbReference type="Pfam" id="PF00717">
    <property type="entry name" value="Peptidase_S24"/>
    <property type="match status" value="1"/>
</dbReference>
<dbReference type="PANTHER" id="PTHR12383:SF16">
    <property type="entry name" value="MITOCHONDRIAL INNER MEMBRANE PROTEASE SUBUNIT 1"/>
    <property type="match status" value="1"/>
</dbReference>
<evidence type="ECO:0000256" key="2">
    <source>
        <dbReference type="ARBA" id="ARBA00022801"/>
    </source>
</evidence>
<dbReference type="InterPro" id="IPR052064">
    <property type="entry name" value="Mito_IMP1_subunit"/>
</dbReference>
<reference evidence="6" key="1">
    <citation type="submission" date="2020-11" db="EMBL/GenBank/DDBJ databases">
        <title>Isolation and identification of active actinomycetes.</title>
        <authorList>
            <person name="Yu B."/>
        </authorList>
    </citation>
    <scope>NUCLEOTIDE SEQUENCE</scope>
    <source>
        <strain evidence="6">NEAU-YB345</strain>
    </source>
</reference>
<dbReference type="RefSeq" id="WP_196192718.1">
    <property type="nucleotide sequence ID" value="NZ_JADPRT010000002.1"/>
</dbReference>
<dbReference type="Gene3D" id="2.10.109.10">
    <property type="entry name" value="Umud Fragment, subunit A"/>
    <property type="match status" value="1"/>
</dbReference>
<protein>
    <submittedName>
        <fullName evidence="6">Nickel-type superoxide dismutase maturation protease</fullName>
    </submittedName>
</protein>
<keyword evidence="3" id="KW-0472">Membrane</keyword>
<comment type="subcellular location">
    <subcellularLocation>
        <location evidence="1">Endomembrane system</location>
    </subcellularLocation>
</comment>
<dbReference type="PANTHER" id="PTHR12383">
    <property type="entry name" value="PROTEASE FAMILY S26 MITOCHONDRIAL INNER MEMBRANE PROTEASE-RELATED"/>
    <property type="match status" value="1"/>
</dbReference>
<keyword evidence="6" id="KW-0645">Protease</keyword>
<evidence type="ECO:0000313" key="6">
    <source>
        <dbReference type="EMBL" id="MBF9067548.1"/>
    </source>
</evidence>
<dbReference type="InterPro" id="IPR015927">
    <property type="entry name" value="Peptidase_S24_S26A/B/C"/>
</dbReference>
<dbReference type="InterPro" id="IPR036286">
    <property type="entry name" value="LexA/Signal_pep-like_sf"/>
</dbReference>
<dbReference type="InterPro" id="IPR014124">
    <property type="entry name" value="Pept_S26A_Sod_Ni_maturase"/>
</dbReference>
<dbReference type="InterPro" id="IPR019533">
    <property type="entry name" value="Peptidase_S26"/>
</dbReference>
<evidence type="ECO:0000256" key="1">
    <source>
        <dbReference type="ARBA" id="ARBA00004308"/>
    </source>
</evidence>